<dbReference type="CDD" id="cd07346">
    <property type="entry name" value="ABC_6TM_exporters"/>
    <property type="match status" value="1"/>
</dbReference>
<dbReference type="EMBL" id="MZGV01000109">
    <property type="protein sequence ID" value="OPJ55672.1"/>
    <property type="molecule type" value="Genomic_DNA"/>
</dbReference>
<evidence type="ECO:0000313" key="10">
    <source>
        <dbReference type="EMBL" id="OPJ55672.1"/>
    </source>
</evidence>
<dbReference type="Pfam" id="PF00005">
    <property type="entry name" value="ABC_tran"/>
    <property type="match status" value="1"/>
</dbReference>
<dbReference type="SMART" id="SM00382">
    <property type="entry name" value="AAA"/>
    <property type="match status" value="1"/>
</dbReference>
<dbReference type="PROSITE" id="PS50929">
    <property type="entry name" value="ABC_TM1F"/>
    <property type="match status" value="1"/>
</dbReference>
<evidence type="ECO:0000259" key="9">
    <source>
        <dbReference type="PROSITE" id="PS50929"/>
    </source>
</evidence>
<dbReference type="GO" id="GO:0005886">
    <property type="term" value="C:plasma membrane"/>
    <property type="evidence" value="ECO:0007669"/>
    <property type="project" value="UniProtKB-SubCell"/>
</dbReference>
<dbReference type="SUPFAM" id="SSF52540">
    <property type="entry name" value="P-loop containing nucleoside triphosphate hydrolases"/>
    <property type="match status" value="1"/>
</dbReference>
<dbReference type="Pfam" id="PF00664">
    <property type="entry name" value="ABC_membrane"/>
    <property type="match status" value="1"/>
</dbReference>
<keyword evidence="2 7" id="KW-0812">Transmembrane</keyword>
<dbReference type="AlphaFoldDB" id="A0A1V4I6Q4"/>
<evidence type="ECO:0000256" key="1">
    <source>
        <dbReference type="ARBA" id="ARBA00004651"/>
    </source>
</evidence>
<feature type="transmembrane region" description="Helical" evidence="7">
    <location>
        <begin position="247"/>
        <end position="271"/>
    </location>
</feature>
<accession>A0A1V4I6Q4</accession>
<evidence type="ECO:0000256" key="6">
    <source>
        <dbReference type="ARBA" id="ARBA00023136"/>
    </source>
</evidence>
<dbReference type="InterPro" id="IPR011527">
    <property type="entry name" value="ABC1_TM_dom"/>
</dbReference>
<sequence length="580" mass="64972">MKISKNNYTKLLSKYLKHSKLQILLLSIVMIVSITIQLINPQIVSYFIDGITAKKPINALIIAAIIFISAAFMQQLLAVISTYLSQNIGWSATNRLRLDLVKHCLGLDMAFFKEHQAGEIVERIDGDVTALFKFFSELLIKFGNNALLVIGIIVLLMIKNVMIGAAVTIFLVLSLFAIWKVQQGAVKNFKENREITAKFYGFLGEHIASTEDIKSSGAVKYVMNRFFSVLQKWLPISLKANLSGYKIWMTLEGVFGIGNAMIFALGGYLWYKGNVTIGTVYLMINYIQLLEKPLTQLREQLQEMQKASASIVRINELFNIKSQLEHGEKISVNENKLFLNIDNVCFEYEEDSPVLKNISFKLPYGRILGVLGCTGSGKTTLARLIVRFYDAKTGKISINNTLLKDIEPEDLRKNIAYVTQDVQLFNASVRDNITFFNKKINDDKIIGTIYDMGLGNWYEKLGDGLNTVISPGGGMSSGEAQLLALIRVFLRNPKLIILDEASSRLDPATEKLVDAALEKLIEGRSCIIIAHRLGTVEKADDILILDKGSVLEYGTRKDLIRNKNSRLNELLNYGIEEALA</sequence>
<keyword evidence="3" id="KW-0547">Nucleotide-binding</keyword>
<feature type="domain" description="ABC transmembrane type-1" evidence="9">
    <location>
        <begin position="24"/>
        <end position="306"/>
    </location>
</feature>
<comment type="subcellular location">
    <subcellularLocation>
        <location evidence="1">Cell membrane</location>
        <topology evidence="1">Multi-pass membrane protein</topology>
    </subcellularLocation>
</comment>
<evidence type="ECO:0000313" key="11">
    <source>
        <dbReference type="Proteomes" id="UP000190080"/>
    </source>
</evidence>
<dbReference type="InterPro" id="IPR017871">
    <property type="entry name" value="ABC_transporter-like_CS"/>
</dbReference>
<dbReference type="Gene3D" id="3.40.50.300">
    <property type="entry name" value="P-loop containing nucleotide triphosphate hydrolases"/>
    <property type="match status" value="1"/>
</dbReference>
<dbReference type="PROSITE" id="PS00211">
    <property type="entry name" value="ABC_TRANSPORTER_1"/>
    <property type="match status" value="1"/>
</dbReference>
<dbReference type="InterPro" id="IPR003593">
    <property type="entry name" value="AAA+_ATPase"/>
</dbReference>
<dbReference type="PANTHER" id="PTHR43394">
    <property type="entry name" value="ATP-DEPENDENT PERMEASE MDL1, MITOCHONDRIAL"/>
    <property type="match status" value="1"/>
</dbReference>
<dbReference type="GO" id="GO:0016887">
    <property type="term" value="F:ATP hydrolysis activity"/>
    <property type="evidence" value="ECO:0007669"/>
    <property type="project" value="InterPro"/>
</dbReference>
<dbReference type="InterPro" id="IPR027417">
    <property type="entry name" value="P-loop_NTPase"/>
</dbReference>
<feature type="transmembrane region" description="Helical" evidence="7">
    <location>
        <begin position="59"/>
        <end position="85"/>
    </location>
</feature>
<organism evidence="10 11">
    <name type="scientific">Clostridium oryzae</name>
    <dbReference type="NCBI Taxonomy" id="1450648"/>
    <lineage>
        <taxon>Bacteria</taxon>
        <taxon>Bacillati</taxon>
        <taxon>Bacillota</taxon>
        <taxon>Clostridia</taxon>
        <taxon>Eubacteriales</taxon>
        <taxon>Clostridiaceae</taxon>
        <taxon>Clostridium</taxon>
    </lineage>
</organism>
<protein>
    <submittedName>
        <fullName evidence="10">Putative ABC transporter ATP-binding protein</fullName>
    </submittedName>
</protein>
<name>A0A1V4I6Q4_9CLOT</name>
<dbReference type="OrthoDB" id="9806127at2"/>
<feature type="transmembrane region" description="Helical" evidence="7">
    <location>
        <begin position="138"/>
        <end position="157"/>
    </location>
</feature>
<evidence type="ECO:0000256" key="4">
    <source>
        <dbReference type="ARBA" id="ARBA00022840"/>
    </source>
</evidence>
<evidence type="ECO:0000256" key="7">
    <source>
        <dbReference type="SAM" id="Phobius"/>
    </source>
</evidence>
<proteinExistence type="predicted"/>
<dbReference type="InterPro" id="IPR003439">
    <property type="entry name" value="ABC_transporter-like_ATP-bd"/>
</dbReference>
<dbReference type="InterPro" id="IPR036640">
    <property type="entry name" value="ABC1_TM_sf"/>
</dbReference>
<dbReference type="Proteomes" id="UP000190080">
    <property type="component" value="Unassembled WGS sequence"/>
</dbReference>
<dbReference type="Gene3D" id="1.20.1560.10">
    <property type="entry name" value="ABC transporter type 1, transmembrane domain"/>
    <property type="match status" value="1"/>
</dbReference>
<keyword evidence="4 10" id="KW-0067">ATP-binding</keyword>
<dbReference type="PANTHER" id="PTHR43394:SF1">
    <property type="entry name" value="ATP-BINDING CASSETTE SUB-FAMILY B MEMBER 10, MITOCHONDRIAL"/>
    <property type="match status" value="1"/>
</dbReference>
<evidence type="ECO:0000256" key="3">
    <source>
        <dbReference type="ARBA" id="ARBA00022741"/>
    </source>
</evidence>
<evidence type="ECO:0000256" key="5">
    <source>
        <dbReference type="ARBA" id="ARBA00022989"/>
    </source>
</evidence>
<dbReference type="InterPro" id="IPR039421">
    <property type="entry name" value="Type_1_exporter"/>
</dbReference>
<dbReference type="GO" id="GO:0005524">
    <property type="term" value="F:ATP binding"/>
    <property type="evidence" value="ECO:0007669"/>
    <property type="project" value="UniProtKB-KW"/>
</dbReference>
<evidence type="ECO:0000256" key="2">
    <source>
        <dbReference type="ARBA" id="ARBA00022692"/>
    </source>
</evidence>
<dbReference type="PROSITE" id="PS50893">
    <property type="entry name" value="ABC_TRANSPORTER_2"/>
    <property type="match status" value="1"/>
</dbReference>
<comment type="caution">
    <text evidence="10">The sequence shown here is derived from an EMBL/GenBank/DDBJ whole genome shotgun (WGS) entry which is preliminary data.</text>
</comment>
<dbReference type="RefSeq" id="WP_079428551.1">
    <property type="nucleotide sequence ID" value="NZ_MZGV01000109.1"/>
</dbReference>
<feature type="domain" description="ABC transporter" evidence="8">
    <location>
        <begin position="339"/>
        <end position="572"/>
    </location>
</feature>
<gene>
    <name evidence="10" type="ORF">CLORY_43950</name>
</gene>
<dbReference type="GO" id="GO:0015421">
    <property type="term" value="F:ABC-type oligopeptide transporter activity"/>
    <property type="evidence" value="ECO:0007669"/>
    <property type="project" value="TreeGrafter"/>
</dbReference>
<keyword evidence="11" id="KW-1185">Reference proteome</keyword>
<reference evidence="10 11" key="1">
    <citation type="submission" date="2017-03" db="EMBL/GenBank/DDBJ databases">
        <title>Genome sequence of Clostridium oryzae DSM 28571.</title>
        <authorList>
            <person name="Poehlein A."/>
            <person name="Daniel R."/>
        </authorList>
    </citation>
    <scope>NUCLEOTIDE SEQUENCE [LARGE SCALE GENOMIC DNA]</scope>
    <source>
        <strain evidence="10 11">DSM 28571</strain>
    </source>
</reference>
<dbReference type="STRING" id="1450648.CLORY_43950"/>
<evidence type="ECO:0000259" key="8">
    <source>
        <dbReference type="PROSITE" id="PS50893"/>
    </source>
</evidence>
<keyword evidence="5 7" id="KW-1133">Transmembrane helix</keyword>
<feature type="transmembrane region" description="Helical" evidence="7">
    <location>
        <begin position="21"/>
        <end position="39"/>
    </location>
</feature>
<keyword evidence="6 7" id="KW-0472">Membrane</keyword>
<dbReference type="SUPFAM" id="SSF90123">
    <property type="entry name" value="ABC transporter transmembrane region"/>
    <property type="match status" value="1"/>
</dbReference>
<feature type="transmembrane region" description="Helical" evidence="7">
    <location>
        <begin position="163"/>
        <end position="181"/>
    </location>
</feature>